<dbReference type="PANTHER" id="PTHR11920:SF335">
    <property type="entry name" value="GUANYLATE CYCLASE"/>
    <property type="match status" value="1"/>
</dbReference>
<keyword evidence="2" id="KW-0812">Transmembrane</keyword>
<dbReference type="GO" id="GO:0007168">
    <property type="term" value="P:receptor guanylyl cyclase signaling pathway"/>
    <property type="evidence" value="ECO:0007669"/>
    <property type="project" value="TreeGrafter"/>
</dbReference>
<evidence type="ECO:0000256" key="8">
    <source>
        <dbReference type="SAM" id="MobiDB-lite"/>
    </source>
</evidence>
<feature type="region of interest" description="Disordered" evidence="8">
    <location>
        <begin position="445"/>
        <end position="481"/>
    </location>
</feature>
<evidence type="ECO:0000256" key="3">
    <source>
        <dbReference type="ARBA" id="ARBA00022741"/>
    </source>
</evidence>
<gene>
    <name evidence="11" type="ORF">A3770_04p27600</name>
</gene>
<evidence type="ECO:0000256" key="5">
    <source>
        <dbReference type="ARBA" id="ARBA00023136"/>
    </source>
</evidence>
<feature type="domain" description="Guanylate cyclase" evidence="10">
    <location>
        <begin position="234"/>
        <end position="362"/>
    </location>
</feature>
<dbReference type="CDD" id="cd17546">
    <property type="entry name" value="REC_hyHK_CKI1_RcsC-like"/>
    <property type="match status" value="1"/>
</dbReference>
<organism evidence="11 12">
    <name type="scientific">Chloropicon primus</name>
    <dbReference type="NCBI Taxonomy" id="1764295"/>
    <lineage>
        <taxon>Eukaryota</taxon>
        <taxon>Viridiplantae</taxon>
        <taxon>Chlorophyta</taxon>
        <taxon>Chloropicophyceae</taxon>
        <taxon>Chloropicales</taxon>
        <taxon>Chloropicaceae</taxon>
        <taxon>Chloropicon</taxon>
    </lineage>
</organism>
<comment type="subcellular location">
    <subcellularLocation>
        <location evidence="1">Membrane</location>
    </subcellularLocation>
</comment>
<evidence type="ECO:0000256" key="6">
    <source>
        <dbReference type="ARBA" id="ARBA00023239"/>
    </source>
</evidence>
<dbReference type="GO" id="GO:0004383">
    <property type="term" value="F:guanylate cyclase activity"/>
    <property type="evidence" value="ECO:0007669"/>
    <property type="project" value="TreeGrafter"/>
</dbReference>
<sequence length="610" mass="67392">MARFEPNKITLEGIKGLQLTVRNCEGCTVNGHPLRDLLFFKEEEDKREEREGNLGGAQGDQNQDPVKAERLTQRRASELLDQTELVLDHVGNLDDVAMNISHAVNQTIASSGQKGLGDLWEAADQLKSILAVADQNVAKLSKCLTQSLKLDNNLVVASPSRKGSALDSGERLEKPHPLNIEHHRSRASSGSSSAHMERPRPVANPLESIFPKKIVEALSCDVGDDVAEHHPSVTVLMSDIVGFTAWCSEVSPTKVIECLSAYFQVIDDLAEMFGVYKVETVGDGYQAITGAPVYTEDHAETMALFALKVIETLPTMRKIFNHEDFGVRVGINSGPIVTGVIRADRIRWQLFGDTVNVASRMESTSVPGRIQISKSTRDLLLFRDAFEVERRGLIDIKGKGQQETFFLNSARETALFRDKSTRKSYSLLSEFIDLDGSKGLKNLKLAKGDQGGGDHPDLEVGSPTSSVDADREAVDASKDSGEPLKQPTVLLVDDLLSILLQYTRVLQREGIRVVTAKNGLEGLEQLKTRKFTCCFCDIHMPKMDGIEMVKLYRQHEESTNPDGQRLPLFALTGNTDLDRNTAMYLSSGFDEVISKTNYKDVLLSYVQNCI</sequence>
<name>A0A5B8MLG3_9CHLO</name>
<evidence type="ECO:0000313" key="11">
    <source>
        <dbReference type="EMBL" id="QDZ20242.1"/>
    </source>
</evidence>
<evidence type="ECO:0000256" key="1">
    <source>
        <dbReference type="ARBA" id="ARBA00004370"/>
    </source>
</evidence>
<protein>
    <submittedName>
        <fullName evidence="11">Adenylate cyclase</fullName>
    </submittedName>
</protein>
<dbReference type="InterPro" id="IPR001789">
    <property type="entry name" value="Sig_transdc_resp-reg_receiver"/>
</dbReference>
<dbReference type="InterPro" id="IPR050401">
    <property type="entry name" value="Cyclic_nucleotide_synthase"/>
</dbReference>
<proteinExistence type="predicted"/>
<dbReference type="CDD" id="cd07302">
    <property type="entry name" value="CHD"/>
    <property type="match status" value="1"/>
</dbReference>
<dbReference type="Gene3D" id="3.30.70.1230">
    <property type="entry name" value="Nucleotide cyclase"/>
    <property type="match status" value="1"/>
</dbReference>
<dbReference type="SUPFAM" id="SSF52172">
    <property type="entry name" value="CheY-like"/>
    <property type="match status" value="1"/>
</dbReference>
<evidence type="ECO:0000313" key="12">
    <source>
        <dbReference type="Proteomes" id="UP000316726"/>
    </source>
</evidence>
<dbReference type="GO" id="GO:0005886">
    <property type="term" value="C:plasma membrane"/>
    <property type="evidence" value="ECO:0007669"/>
    <property type="project" value="TreeGrafter"/>
</dbReference>
<dbReference type="SUPFAM" id="SSF55073">
    <property type="entry name" value="Nucleotide cyclase"/>
    <property type="match status" value="1"/>
</dbReference>
<keyword evidence="3" id="KW-0547">Nucleotide-binding</keyword>
<dbReference type="SMART" id="SM00448">
    <property type="entry name" value="REC"/>
    <property type="match status" value="1"/>
</dbReference>
<keyword evidence="5" id="KW-0472">Membrane</keyword>
<evidence type="ECO:0000256" key="7">
    <source>
        <dbReference type="PROSITE-ProRule" id="PRU00169"/>
    </source>
</evidence>
<dbReference type="InterPro" id="IPR011006">
    <property type="entry name" value="CheY-like_superfamily"/>
</dbReference>
<keyword evidence="6" id="KW-0456">Lyase</keyword>
<dbReference type="PROSITE" id="PS50110">
    <property type="entry name" value="RESPONSE_REGULATORY"/>
    <property type="match status" value="1"/>
</dbReference>
<evidence type="ECO:0000259" key="10">
    <source>
        <dbReference type="PROSITE" id="PS50125"/>
    </source>
</evidence>
<dbReference type="InterPro" id="IPR029787">
    <property type="entry name" value="Nucleotide_cyclase"/>
</dbReference>
<feature type="region of interest" description="Disordered" evidence="8">
    <location>
        <begin position="159"/>
        <end position="199"/>
    </location>
</feature>
<dbReference type="SMART" id="SM00044">
    <property type="entry name" value="CYCc"/>
    <property type="match status" value="1"/>
</dbReference>
<dbReference type="STRING" id="1764295.A0A5B8MLG3"/>
<dbReference type="PANTHER" id="PTHR11920">
    <property type="entry name" value="GUANYLYL CYCLASE"/>
    <property type="match status" value="1"/>
</dbReference>
<evidence type="ECO:0000256" key="4">
    <source>
        <dbReference type="ARBA" id="ARBA00022989"/>
    </source>
</evidence>
<reference evidence="11 12" key="1">
    <citation type="submission" date="2018-07" db="EMBL/GenBank/DDBJ databases">
        <title>The complete nuclear genome of the prasinophyte Chloropicon primus (CCMP1205).</title>
        <authorList>
            <person name="Pombert J.-F."/>
            <person name="Otis C."/>
            <person name="Turmel M."/>
            <person name="Lemieux C."/>
        </authorList>
    </citation>
    <scope>NUCLEOTIDE SEQUENCE [LARGE SCALE GENOMIC DNA]</scope>
    <source>
        <strain evidence="11 12">CCMP1205</strain>
    </source>
</reference>
<dbReference type="GO" id="GO:0000166">
    <property type="term" value="F:nucleotide binding"/>
    <property type="evidence" value="ECO:0007669"/>
    <property type="project" value="UniProtKB-KW"/>
</dbReference>
<dbReference type="EMBL" id="CP031037">
    <property type="protein sequence ID" value="QDZ20242.1"/>
    <property type="molecule type" value="Genomic_DNA"/>
</dbReference>
<dbReference type="GO" id="GO:0001653">
    <property type="term" value="F:peptide receptor activity"/>
    <property type="evidence" value="ECO:0007669"/>
    <property type="project" value="TreeGrafter"/>
</dbReference>
<dbReference type="PROSITE" id="PS50125">
    <property type="entry name" value="GUANYLATE_CYCLASE_2"/>
    <property type="match status" value="1"/>
</dbReference>
<evidence type="ECO:0000259" key="9">
    <source>
        <dbReference type="PROSITE" id="PS50110"/>
    </source>
</evidence>
<dbReference type="GO" id="GO:0000160">
    <property type="term" value="P:phosphorelay signal transduction system"/>
    <property type="evidence" value="ECO:0007669"/>
    <property type="project" value="InterPro"/>
</dbReference>
<keyword evidence="7" id="KW-0597">Phosphoprotein</keyword>
<dbReference type="Proteomes" id="UP000316726">
    <property type="component" value="Chromosome 4"/>
</dbReference>
<keyword evidence="4" id="KW-1133">Transmembrane helix</keyword>
<feature type="compositionally biased region" description="Basic and acidic residues" evidence="8">
    <location>
        <begin position="168"/>
        <end position="182"/>
    </location>
</feature>
<dbReference type="Gene3D" id="3.40.50.2300">
    <property type="match status" value="1"/>
</dbReference>
<dbReference type="GO" id="GO:0004016">
    <property type="term" value="F:adenylate cyclase activity"/>
    <property type="evidence" value="ECO:0007669"/>
    <property type="project" value="TreeGrafter"/>
</dbReference>
<dbReference type="InterPro" id="IPR001054">
    <property type="entry name" value="A/G_cyclase"/>
</dbReference>
<feature type="domain" description="Response regulatory" evidence="9">
    <location>
        <begin position="488"/>
        <end position="610"/>
    </location>
</feature>
<dbReference type="Pfam" id="PF00072">
    <property type="entry name" value="Response_reg"/>
    <property type="match status" value="1"/>
</dbReference>
<accession>A0A5B8MLG3</accession>
<dbReference type="Pfam" id="PF00211">
    <property type="entry name" value="Guanylate_cyc"/>
    <property type="match status" value="1"/>
</dbReference>
<feature type="compositionally biased region" description="Basic and acidic residues" evidence="8">
    <location>
        <begin position="468"/>
        <end position="481"/>
    </location>
</feature>
<dbReference type="OrthoDB" id="548029at2759"/>
<feature type="modified residue" description="4-aspartylphosphate" evidence="7">
    <location>
        <position position="537"/>
    </location>
</feature>
<dbReference type="AlphaFoldDB" id="A0A5B8MLG3"/>
<keyword evidence="12" id="KW-1185">Reference proteome</keyword>
<evidence type="ECO:0000256" key="2">
    <source>
        <dbReference type="ARBA" id="ARBA00022692"/>
    </source>
</evidence>